<keyword evidence="2" id="KW-0732">Signal</keyword>
<feature type="region of interest" description="Disordered" evidence="1">
    <location>
        <begin position="90"/>
        <end position="112"/>
    </location>
</feature>
<organism evidence="3 4">
    <name type="scientific">Neoaquamicrobium microcysteis</name>
    <dbReference type="NCBI Taxonomy" id="2682781"/>
    <lineage>
        <taxon>Bacteria</taxon>
        <taxon>Pseudomonadati</taxon>
        <taxon>Pseudomonadota</taxon>
        <taxon>Alphaproteobacteria</taxon>
        <taxon>Hyphomicrobiales</taxon>
        <taxon>Phyllobacteriaceae</taxon>
        <taxon>Neoaquamicrobium</taxon>
    </lineage>
</organism>
<proteinExistence type="predicted"/>
<keyword evidence="4" id="KW-1185">Reference proteome</keyword>
<evidence type="ECO:0000256" key="2">
    <source>
        <dbReference type="SAM" id="SignalP"/>
    </source>
</evidence>
<evidence type="ECO:0000313" key="3">
    <source>
        <dbReference type="EMBL" id="TYR33451.1"/>
    </source>
</evidence>
<feature type="signal peptide" evidence="2">
    <location>
        <begin position="1"/>
        <end position="17"/>
    </location>
</feature>
<comment type="caution">
    <text evidence="3">The sequence shown here is derived from an EMBL/GenBank/DDBJ whole genome shotgun (WGS) entry which is preliminary data.</text>
</comment>
<dbReference type="Proteomes" id="UP000323258">
    <property type="component" value="Unassembled WGS sequence"/>
</dbReference>
<reference evidence="3 4" key="2">
    <citation type="submission" date="2019-09" db="EMBL/GenBank/DDBJ databases">
        <title>Mesorhizobium sp. MaA-C15 isolated from Microcystis aeruginosa.</title>
        <authorList>
            <person name="Jeong S.E."/>
            <person name="Jin H.M."/>
            <person name="Jeon C.O."/>
        </authorList>
    </citation>
    <scope>NUCLEOTIDE SEQUENCE [LARGE SCALE GENOMIC DNA]</scope>
    <source>
        <strain evidence="3 4">MaA-C15</strain>
    </source>
</reference>
<dbReference type="OrthoDB" id="8101431at2"/>
<evidence type="ECO:0000313" key="4">
    <source>
        <dbReference type="Proteomes" id="UP000323258"/>
    </source>
</evidence>
<accession>A0A5D4GX54</accession>
<dbReference type="AlphaFoldDB" id="A0A5D4GX54"/>
<reference evidence="3 4" key="1">
    <citation type="submission" date="2019-08" db="EMBL/GenBank/DDBJ databases">
        <authorList>
            <person name="Seo Y.L."/>
        </authorList>
    </citation>
    <scope>NUCLEOTIDE SEQUENCE [LARGE SCALE GENOMIC DNA]</scope>
    <source>
        <strain evidence="3 4">MaA-C15</strain>
    </source>
</reference>
<sequence length="112" mass="11432">MSKFVRILAFVCLAAFAAGTAANAAASTEMSLMMSMSSMDDGGMADCQDCPGDDSQASECDQFCVTSLAAICTPAGTDLPNVTDVVVIGTPTPTSDLSGPPDLHPPRTIRLG</sequence>
<name>A0A5D4GX54_9HYPH</name>
<evidence type="ECO:0000256" key="1">
    <source>
        <dbReference type="SAM" id="MobiDB-lite"/>
    </source>
</evidence>
<dbReference type="EMBL" id="VSZS01000059">
    <property type="protein sequence ID" value="TYR33451.1"/>
    <property type="molecule type" value="Genomic_DNA"/>
</dbReference>
<gene>
    <name evidence="3" type="ORF">FY036_07680</name>
</gene>
<protein>
    <submittedName>
        <fullName evidence="3">Uncharacterized protein</fullName>
    </submittedName>
</protein>
<feature type="chain" id="PRO_5023145526" evidence="2">
    <location>
        <begin position="18"/>
        <end position="112"/>
    </location>
</feature>
<dbReference type="RefSeq" id="WP_148914125.1">
    <property type="nucleotide sequence ID" value="NZ_VSZS01000059.1"/>
</dbReference>